<keyword evidence="6 11" id="KW-0472">Membrane</keyword>
<dbReference type="CDD" id="cd12912">
    <property type="entry name" value="PDC2_MCP_like"/>
    <property type="match status" value="1"/>
</dbReference>
<dbReference type="InterPro" id="IPR051310">
    <property type="entry name" value="MCP_chemotaxis"/>
</dbReference>
<proteinExistence type="inferred from homology"/>
<dbReference type="InterPro" id="IPR029151">
    <property type="entry name" value="Sensor-like_sf"/>
</dbReference>
<dbReference type="Gene3D" id="1.10.287.950">
    <property type="entry name" value="Methyl-accepting chemotaxis protein"/>
    <property type="match status" value="1"/>
</dbReference>
<evidence type="ECO:0000256" key="10">
    <source>
        <dbReference type="SAM" id="MobiDB-lite"/>
    </source>
</evidence>
<dbReference type="GO" id="GO:0006935">
    <property type="term" value="P:chemotaxis"/>
    <property type="evidence" value="ECO:0007669"/>
    <property type="project" value="UniProtKB-KW"/>
</dbReference>
<evidence type="ECO:0000256" key="7">
    <source>
        <dbReference type="ARBA" id="ARBA00029447"/>
    </source>
</evidence>
<evidence type="ECO:0000256" key="9">
    <source>
        <dbReference type="SAM" id="Coils"/>
    </source>
</evidence>
<dbReference type="InterPro" id="IPR033479">
    <property type="entry name" value="dCache_1"/>
</dbReference>
<dbReference type="PANTHER" id="PTHR43531:SF11">
    <property type="entry name" value="METHYL-ACCEPTING CHEMOTAXIS PROTEIN 3"/>
    <property type="match status" value="1"/>
</dbReference>
<dbReference type="SUPFAM" id="SSF58104">
    <property type="entry name" value="Methyl-accepting chemotaxis protein (MCP) signaling domain"/>
    <property type="match status" value="1"/>
</dbReference>
<dbReference type="OrthoDB" id="9765170at2"/>
<keyword evidence="8" id="KW-0807">Transducer</keyword>
<dbReference type="InterPro" id="IPR004089">
    <property type="entry name" value="MCPsignal_dom"/>
</dbReference>
<keyword evidence="14" id="KW-1185">Reference proteome</keyword>
<evidence type="ECO:0000313" key="14">
    <source>
        <dbReference type="Proteomes" id="UP000199611"/>
    </source>
</evidence>
<feature type="region of interest" description="Disordered" evidence="10">
    <location>
        <begin position="582"/>
        <end position="629"/>
    </location>
</feature>
<evidence type="ECO:0000256" key="6">
    <source>
        <dbReference type="ARBA" id="ARBA00023136"/>
    </source>
</evidence>
<dbReference type="Gene3D" id="3.30.450.20">
    <property type="entry name" value="PAS domain"/>
    <property type="match status" value="1"/>
</dbReference>
<dbReference type="GO" id="GO:0007165">
    <property type="term" value="P:signal transduction"/>
    <property type="evidence" value="ECO:0007669"/>
    <property type="project" value="UniProtKB-KW"/>
</dbReference>
<evidence type="ECO:0000256" key="1">
    <source>
        <dbReference type="ARBA" id="ARBA00004651"/>
    </source>
</evidence>
<evidence type="ECO:0000256" key="3">
    <source>
        <dbReference type="ARBA" id="ARBA00022500"/>
    </source>
</evidence>
<evidence type="ECO:0000313" key="13">
    <source>
        <dbReference type="EMBL" id="SFM90468.1"/>
    </source>
</evidence>
<dbReference type="Pfam" id="PF00015">
    <property type="entry name" value="MCPsignal"/>
    <property type="match status" value="1"/>
</dbReference>
<evidence type="ECO:0000256" key="5">
    <source>
        <dbReference type="ARBA" id="ARBA00022989"/>
    </source>
</evidence>
<accession>A0A1I4UNF4</accession>
<dbReference type="AlphaFoldDB" id="A0A1I4UNF4"/>
<feature type="compositionally biased region" description="Basic and acidic residues" evidence="10">
    <location>
        <begin position="602"/>
        <end position="619"/>
    </location>
</feature>
<dbReference type="GO" id="GO:0004888">
    <property type="term" value="F:transmembrane signaling receptor activity"/>
    <property type="evidence" value="ECO:0007669"/>
    <property type="project" value="TreeGrafter"/>
</dbReference>
<dbReference type="EMBL" id="FOUU01000006">
    <property type="protein sequence ID" value="SFM90468.1"/>
    <property type="molecule type" value="Genomic_DNA"/>
</dbReference>
<name>A0A1I4UNF4_9BACT</name>
<dbReference type="STRING" id="39841.SAMN05660836_01893"/>
<reference evidence="13 14" key="1">
    <citation type="submission" date="2016-10" db="EMBL/GenBank/DDBJ databases">
        <authorList>
            <person name="de Groot N.N."/>
        </authorList>
    </citation>
    <scope>NUCLEOTIDE SEQUENCE [LARGE SCALE GENOMIC DNA]</scope>
    <source>
        <strain evidence="13 14">DSM 9990</strain>
    </source>
</reference>
<comment type="similarity">
    <text evidence="7">Belongs to the methyl-accepting chemotaxis (MCP) protein family.</text>
</comment>
<dbReference type="Proteomes" id="UP000199611">
    <property type="component" value="Unassembled WGS sequence"/>
</dbReference>
<evidence type="ECO:0000256" key="4">
    <source>
        <dbReference type="ARBA" id="ARBA00022692"/>
    </source>
</evidence>
<sequence length="629" mass="67658">MRGMSLRTKLFIFGTILVLVPLATISIYNYFEVKKSLVLTAETDSLHVCEGLSRVIKETLNSHLLSLKGLSALPEITNALEGDKFALMSLSGFLKGFSERAGEIHEVIFVTDGKGIIIADSRDGKYKGIDVTDREYWKKASGGVANIGDMILSKITGEPVVPLSVPVLSEGGRVMGTLTAVLKVGYLVDLISNTKVGKTGYAYMINGKGVIIAHPDKSLIMNLNLLQTRGLEELGRLMLSGKPGSVAYAFRGVNKVASYAPVGLNGWVVGATQPVDEFLGLVYKLRNVVVVVAGIFFALSIIGIYFFARSITKPVMDVAHGLMEGADQVATAAGEVSESSQSLAEESSSQAASVEETSSALEEMSSMTKQNAEHCSQALSLMKTVLQSVQDANRAMQDMKESMIEISRASDETQKIIKTIDEIAFQTNLLALNAAVEAARAGEAGAGFAVVADEVRSLAMRAAEAARNTAQLIEQTSQRVSVGTDLVEKAVKMFEGTRELTEKVGNLIEEISASSGEQAEGIEQINKAVSEIDRAIQKNAATAEETAAAAEELNAQTEQMREYVRELIKVIEGSVTDDARHPAVSSYEDVASRKTRKLPQKKVKEGVPVKSTGDKELSPEHQLPLDEDF</sequence>
<dbReference type="SMART" id="SM00283">
    <property type="entry name" value="MA"/>
    <property type="match status" value="1"/>
</dbReference>
<dbReference type="RefSeq" id="WP_093395301.1">
    <property type="nucleotide sequence ID" value="NZ_FOUU01000006.1"/>
</dbReference>
<dbReference type="SUPFAM" id="SSF103190">
    <property type="entry name" value="Sensory domain-like"/>
    <property type="match status" value="1"/>
</dbReference>
<feature type="region of interest" description="Disordered" evidence="10">
    <location>
        <begin position="337"/>
        <end position="363"/>
    </location>
</feature>
<dbReference type="PROSITE" id="PS50111">
    <property type="entry name" value="CHEMOTAXIS_TRANSDUC_2"/>
    <property type="match status" value="1"/>
</dbReference>
<keyword evidence="2" id="KW-1003">Cell membrane</keyword>
<keyword evidence="4 11" id="KW-0812">Transmembrane</keyword>
<dbReference type="PANTHER" id="PTHR43531">
    <property type="entry name" value="PROTEIN ICFG"/>
    <property type="match status" value="1"/>
</dbReference>
<evidence type="ECO:0000256" key="2">
    <source>
        <dbReference type="ARBA" id="ARBA00022475"/>
    </source>
</evidence>
<evidence type="ECO:0000256" key="8">
    <source>
        <dbReference type="PROSITE-ProRule" id="PRU00284"/>
    </source>
</evidence>
<feature type="domain" description="Methyl-accepting transducer" evidence="12">
    <location>
        <begin position="325"/>
        <end position="554"/>
    </location>
</feature>
<evidence type="ECO:0000259" key="12">
    <source>
        <dbReference type="PROSITE" id="PS50111"/>
    </source>
</evidence>
<feature type="transmembrane region" description="Helical" evidence="11">
    <location>
        <begin position="288"/>
        <end position="308"/>
    </location>
</feature>
<keyword evidence="9" id="KW-0175">Coiled coil</keyword>
<organism evidence="13 14">
    <name type="scientific">Thermodesulforhabdus norvegica</name>
    <dbReference type="NCBI Taxonomy" id="39841"/>
    <lineage>
        <taxon>Bacteria</taxon>
        <taxon>Pseudomonadati</taxon>
        <taxon>Thermodesulfobacteriota</taxon>
        <taxon>Syntrophobacteria</taxon>
        <taxon>Syntrophobacterales</taxon>
        <taxon>Thermodesulforhabdaceae</taxon>
        <taxon>Thermodesulforhabdus</taxon>
    </lineage>
</organism>
<keyword evidence="3" id="KW-0145">Chemotaxis</keyword>
<protein>
    <submittedName>
        <fullName evidence="13">Methyl-accepting chemotaxis sensory transducer with Cache sensor</fullName>
    </submittedName>
</protein>
<dbReference type="CDD" id="cd12914">
    <property type="entry name" value="PDC1_DGC_like"/>
    <property type="match status" value="1"/>
</dbReference>
<comment type="subcellular location">
    <subcellularLocation>
        <location evidence="1">Cell membrane</location>
        <topology evidence="1">Multi-pass membrane protein</topology>
    </subcellularLocation>
</comment>
<feature type="coiled-coil region" evidence="9">
    <location>
        <begin position="525"/>
        <end position="566"/>
    </location>
</feature>
<gene>
    <name evidence="13" type="ORF">SAMN05660836_01893</name>
</gene>
<dbReference type="Pfam" id="PF02743">
    <property type="entry name" value="dCache_1"/>
    <property type="match status" value="1"/>
</dbReference>
<dbReference type="GO" id="GO:0005886">
    <property type="term" value="C:plasma membrane"/>
    <property type="evidence" value="ECO:0007669"/>
    <property type="project" value="UniProtKB-SubCell"/>
</dbReference>
<evidence type="ECO:0000256" key="11">
    <source>
        <dbReference type="SAM" id="Phobius"/>
    </source>
</evidence>
<feature type="compositionally biased region" description="Low complexity" evidence="10">
    <location>
        <begin position="337"/>
        <end position="360"/>
    </location>
</feature>
<keyword evidence="5 11" id="KW-1133">Transmembrane helix</keyword>